<evidence type="ECO:0000256" key="1">
    <source>
        <dbReference type="SAM" id="MobiDB-lite"/>
    </source>
</evidence>
<protein>
    <submittedName>
        <fullName evidence="2">Uncharacterized protein</fullName>
    </submittedName>
</protein>
<gene>
    <name evidence="2" type="ORF">TGRUB_216210A</name>
</gene>
<proteinExistence type="predicted"/>
<dbReference type="Proteomes" id="UP000028834">
    <property type="component" value="Unassembled WGS sequence"/>
</dbReference>
<organism evidence="2 3">
    <name type="scientific">Toxoplasma gondii RUB</name>
    <dbReference type="NCBI Taxonomy" id="935652"/>
    <lineage>
        <taxon>Eukaryota</taxon>
        <taxon>Sar</taxon>
        <taxon>Alveolata</taxon>
        <taxon>Apicomplexa</taxon>
        <taxon>Conoidasida</taxon>
        <taxon>Coccidia</taxon>
        <taxon>Eucoccidiorida</taxon>
        <taxon>Eimeriorina</taxon>
        <taxon>Sarcocystidae</taxon>
        <taxon>Toxoplasma</taxon>
    </lineage>
</organism>
<dbReference type="AlphaFoldDB" id="A0A086LP14"/>
<feature type="non-terminal residue" evidence="2">
    <location>
        <position position="193"/>
    </location>
</feature>
<dbReference type="EMBL" id="AFYV02002545">
    <property type="protein sequence ID" value="KFG58382.1"/>
    <property type="molecule type" value="Genomic_DNA"/>
</dbReference>
<evidence type="ECO:0000313" key="2">
    <source>
        <dbReference type="EMBL" id="KFG58382.1"/>
    </source>
</evidence>
<dbReference type="VEuPathDB" id="ToxoDB:TGRUB_216210A"/>
<sequence>MGNPREGGRGPAVPGGSLPACDERRKQQLEERRRVNLQTKCFDPTTTRFRFLSFAERLQIQLKAQTSPLRSTGLLDLLEEQKALLERTVGSVGWGKRSQPDTLFGDAEAEEERRKRRKTEELQFSSLREVIRHLATVQHPPAVAALLSELAPLCDSLPLLLFHRERILQSLLRLLLEDEAITVVLNLLQALAK</sequence>
<feature type="region of interest" description="Disordered" evidence="1">
    <location>
        <begin position="1"/>
        <end position="21"/>
    </location>
</feature>
<accession>A0A086LP14</accession>
<name>A0A086LP14_TOXGO</name>
<reference evidence="2 3" key="1">
    <citation type="submission" date="2014-05" db="EMBL/GenBank/DDBJ databases">
        <authorList>
            <person name="Sibley D."/>
            <person name="Venepally P."/>
            <person name="Karamycheva S."/>
            <person name="Hadjithomas M."/>
            <person name="Khan A."/>
            <person name="Brunk B."/>
            <person name="Roos D."/>
            <person name="Caler E."/>
            <person name="Lorenzi H."/>
        </authorList>
    </citation>
    <scope>NUCLEOTIDE SEQUENCE [LARGE SCALE GENOMIC DNA]</scope>
    <source>
        <strain evidence="2 3">RUB</strain>
    </source>
</reference>
<comment type="caution">
    <text evidence="2">The sequence shown here is derived from an EMBL/GenBank/DDBJ whole genome shotgun (WGS) entry which is preliminary data.</text>
</comment>
<evidence type="ECO:0000313" key="3">
    <source>
        <dbReference type="Proteomes" id="UP000028834"/>
    </source>
</evidence>